<keyword evidence="11 12" id="KW-0472">Membrane</keyword>
<dbReference type="GO" id="GO:0005886">
    <property type="term" value="C:plasma membrane"/>
    <property type="evidence" value="ECO:0007669"/>
    <property type="project" value="UniProtKB-SubCell"/>
</dbReference>
<evidence type="ECO:0000259" key="13">
    <source>
        <dbReference type="Pfam" id="PF01292"/>
    </source>
</evidence>
<keyword evidence="5" id="KW-0349">Heme</keyword>
<evidence type="ECO:0000256" key="8">
    <source>
        <dbReference type="ARBA" id="ARBA00022982"/>
    </source>
</evidence>
<dbReference type="InterPro" id="IPR011577">
    <property type="entry name" value="Cyt_b561_bac/Ni-Hgenase"/>
</dbReference>
<dbReference type="RefSeq" id="WP_192111849.1">
    <property type="nucleotide sequence ID" value="NZ_CABUEN010000002.1"/>
</dbReference>
<evidence type="ECO:0000256" key="4">
    <source>
        <dbReference type="ARBA" id="ARBA00022475"/>
    </source>
</evidence>
<dbReference type="GO" id="GO:0009055">
    <property type="term" value="F:electron transfer activity"/>
    <property type="evidence" value="ECO:0007669"/>
    <property type="project" value="InterPro"/>
</dbReference>
<keyword evidence="10" id="KW-0408">Iron</keyword>
<keyword evidence="4" id="KW-1003">Cell membrane</keyword>
<dbReference type="PANTHER" id="PTHR30485:SF0">
    <property type="entry name" value="NI_FE-HYDROGENASE 1 B-TYPE CYTOCHROME SUBUNIT-RELATED"/>
    <property type="match status" value="1"/>
</dbReference>
<dbReference type="GO" id="GO:0005506">
    <property type="term" value="F:iron ion binding"/>
    <property type="evidence" value="ECO:0007669"/>
    <property type="project" value="InterPro"/>
</dbReference>
<feature type="transmembrane region" description="Helical" evidence="12">
    <location>
        <begin position="193"/>
        <end position="210"/>
    </location>
</feature>
<evidence type="ECO:0000256" key="5">
    <source>
        <dbReference type="ARBA" id="ARBA00022617"/>
    </source>
</evidence>
<evidence type="ECO:0000256" key="1">
    <source>
        <dbReference type="ARBA" id="ARBA00004651"/>
    </source>
</evidence>
<proteinExistence type="inferred from homology"/>
<keyword evidence="6 12" id="KW-0812">Transmembrane</keyword>
<evidence type="ECO:0000256" key="9">
    <source>
        <dbReference type="ARBA" id="ARBA00022989"/>
    </source>
</evidence>
<feature type="transmembrane region" description="Helical" evidence="12">
    <location>
        <begin position="25"/>
        <end position="45"/>
    </location>
</feature>
<feature type="transmembrane region" description="Helical" evidence="12">
    <location>
        <begin position="137"/>
        <end position="158"/>
    </location>
</feature>
<dbReference type="InterPro" id="IPR016174">
    <property type="entry name" value="Di-haem_cyt_TM"/>
</dbReference>
<dbReference type="PRINTS" id="PR00161">
    <property type="entry name" value="NIHGNASECYTB"/>
</dbReference>
<dbReference type="NCBIfam" id="TIGR02125">
    <property type="entry name" value="CytB-hydogenase"/>
    <property type="match status" value="1"/>
</dbReference>
<dbReference type="Pfam" id="PF01292">
    <property type="entry name" value="Ni_hydr_CYTB"/>
    <property type="match status" value="1"/>
</dbReference>
<evidence type="ECO:0000256" key="6">
    <source>
        <dbReference type="ARBA" id="ARBA00022692"/>
    </source>
</evidence>
<evidence type="ECO:0000256" key="7">
    <source>
        <dbReference type="ARBA" id="ARBA00022723"/>
    </source>
</evidence>
<dbReference type="InterPro" id="IPR051542">
    <property type="entry name" value="Hydrogenase_cytochrome"/>
</dbReference>
<dbReference type="Gene3D" id="1.20.950.20">
    <property type="entry name" value="Transmembrane di-heme cytochromes, Chain C"/>
    <property type="match status" value="1"/>
</dbReference>
<dbReference type="GO" id="GO:0020037">
    <property type="term" value="F:heme binding"/>
    <property type="evidence" value="ECO:0007669"/>
    <property type="project" value="TreeGrafter"/>
</dbReference>
<accession>A0A212KKQ1</accession>
<dbReference type="PANTHER" id="PTHR30485">
    <property type="entry name" value="NI/FE-HYDROGENASE 1 B-TYPE CYTOCHROME SUBUNIT"/>
    <property type="match status" value="1"/>
</dbReference>
<protein>
    <submittedName>
        <fullName evidence="14">Hydrogenase 1, b-type cytochrome subunit</fullName>
    </submittedName>
</protein>
<keyword evidence="8" id="KW-0249">Electron transport</keyword>
<dbReference type="SUPFAM" id="SSF81342">
    <property type="entry name" value="Transmembrane di-heme cytochromes"/>
    <property type="match status" value="1"/>
</dbReference>
<evidence type="ECO:0000256" key="3">
    <source>
        <dbReference type="ARBA" id="ARBA00022448"/>
    </source>
</evidence>
<dbReference type="AlphaFoldDB" id="A0A212KKQ1"/>
<evidence type="ECO:0000313" key="14">
    <source>
        <dbReference type="EMBL" id="SBW12231.1"/>
    </source>
</evidence>
<comment type="subcellular location">
    <subcellularLocation>
        <location evidence="1">Cell membrane</location>
        <topology evidence="1">Multi-pass membrane protein</topology>
    </subcellularLocation>
</comment>
<evidence type="ECO:0000256" key="10">
    <source>
        <dbReference type="ARBA" id="ARBA00023004"/>
    </source>
</evidence>
<keyword evidence="9 12" id="KW-1133">Transmembrane helix</keyword>
<keyword evidence="7" id="KW-0479">Metal-binding</keyword>
<comment type="similarity">
    <text evidence="2">Belongs to the HupC/HyaC/HydC family.</text>
</comment>
<evidence type="ECO:0000256" key="2">
    <source>
        <dbReference type="ARBA" id="ARBA00008622"/>
    </source>
</evidence>
<sequence length="234" mass="27380">MSEQHLLPQLPMGKSIYVYQLPIRIWHWVMVACVIVLIVTGYIIGKPWLSVTGEPYETFYMGYTRMAHFIAGFVLIISTVLRYIYGLVWGNRYSRELIIVPVWSKDWWNDLWQDVRWYLFLNKECAAHVGHNPLAQLGMGTGMIFMLVIMLTGLGMYAQDSHVPFIHFFTFVQDWINNWFGGNGQMTRSLHRLGMLLLITFVTVHLYMVIREEIMGKTTLVSSMFSGFRERRKP</sequence>
<organism evidence="14">
    <name type="scientific">uncultured Desulfovibrio sp</name>
    <dbReference type="NCBI Taxonomy" id="167968"/>
    <lineage>
        <taxon>Bacteria</taxon>
        <taxon>Pseudomonadati</taxon>
        <taxon>Thermodesulfobacteriota</taxon>
        <taxon>Desulfovibrionia</taxon>
        <taxon>Desulfovibrionales</taxon>
        <taxon>Desulfovibrionaceae</taxon>
        <taxon>Desulfovibrio</taxon>
        <taxon>environmental samples</taxon>
    </lineage>
</organism>
<feature type="domain" description="Cytochrome b561 bacterial/Ni-hydrogenase" evidence="13">
    <location>
        <begin position="18"/>
        <end position="227"/>
    </location>
</feature>
<dbReference type="InterPro" id="IPR000516">
    <property type="entry name" value="Ni-dep_Hydgase_cyt-B"/>
</dbReference>
<gene>
    <name evidence="14" type="primary">hyaC</name>
    <name evidence="14" type="ORF">KM92DES2_20392</name>
</gene>
<dbReference type="EMBL" id="FLUP01000002">
    <property type="protein sequence ID" value="SBW12231.1"/>
    <property type="molecule type" value="Genomic_DNA"/>
</dbReference>
<name>A0A212KKQ1_9BACT</name>
<evidence type="ECO:0000256" key="12">
    <source>
        <dbReference type="SAM" id="Phobius"/>
    </source>
</evidence>
<evidence type="ECO:0000256" key="11">
    <source>
        <dbReference type="ARBA" id="ARBA00023136"/>
    </source>
</evidence>
<keyword evidence="3" id="KW-0813">Transport</keyword>
<feature type="transmembrane region" description="Helical" evidence="12">
    <location>
        <begin position="66"/>
        <end position="85"/>
    </location>
</feature>
<dbReference type="GO" id="GO:0022904">
    <property type="term" value="P:respiratory electron transport chain"/>
    <property type="evidence" value="ECO:0007669"/>
    <property type="project" value="InterPro"/>
</dbReference>
<reference evidence="14" key="1">
    <citation type="submission" date="2016-04" db="EMBL/GenBank/DDBJ databases">
        <authorList>
            <person name="Evans L.H."/>
            <person name="Alamgir A."/>
            <person name="Owens N."/>
            <person name="Weber N.D."/>
            <person name="Virtaneva K."/>
            <person name="Barbian K."/>
            <person name="Babar A."/>
            <person name="Rosenke K."/>
        </authorList>
    </citation>
    <scope>NUCLEOTIDE SEQUENCE</scope>
    <source>
        <strain evidence="14">92-2</strain>
    </source>
</reference>